<reference evidence="2 3" key="1">
    <citation type="submission" date="2019-01" db="EMBL/GenBank/DDBJ databases">
        <title>A draft genome assembly of the solar-powered sea slug Elysia chlorotica.</title>
        <authorList>
            <person name="Cai H."/>
            <person name="Li Q."/>
            <person name="Fang X."/>
            <person name="Li J."/>
            <person name="Curtis N.E."/>
            <person name="Altenburger A."/>
            <person name="Shibata T."/>
            <person name="Feng M."/>
            <person name="Maeda T."/>
            <person name="Schwartz J.A."/>
            <person name="Shigenobu S."/>
            <person name="Lundholm N."/>
            <person name="Nishiyama T."/>
            <person name="Yang H."/>
            <person name="Hasebe M."/>
            <person name="Li S."/>
            <person name="Pierce S.K."/>
            <person name="Wang J."/>
        </authorList>
    </citation>
    <scope>NUCLEOTIDE SEQUENCE [LARGE SCALE GENOMIC DNA]</scope>
    <source>
        <strain evidence="2">EC2010</strain>
        <tissue evidence="2">Whole organism of an adult</tissue>
    </source>
</reference>
<dbReference type="EMBL" id="RQTK01000776">
    <property type="protein sequence ID" value="RUS75040.1"/>
    <property type="molecule type" value="Genomic_DNA"/>
</dbReference>
<keyword evidence="1" id="KW-0732">Signal</keyword>
<protein>
    <recommendedName>
        <fullName evidence="4">Sema domain-containing protein</fullName>
    </recommendedName>
</protein>
<evidence type="ECO:0000313" key="3">
    <source>
        <dbReference type="Proteomes" id="UP000271974"/>
    </source>
</evidence>
<dbReference type="Proteomes" id="UP000271974">
    <property type="component" value="Unassembled WGS sequence"/>
</dbReference>
<dbReference type="AlphaFoldDB" id="A0A433T0H1"/>
<feature type="chain" id="PRO_5019027476" description="Sema domain-containing protein" evidence="1">
    <location>
        <begin position="37"/>
        <end position="204"/>
    </location>
</feature>
<evidence type="ECO:0000256" key="1">
    <source>
        <dbReference type="SAM" id="SignalP"/>
    </source>
</evidence>
<evidence type="ECO:0000313" key="2">
    <source>
        <dbReference type="EMBL" id="RUS75040.1"/>
    </source>
</evidence>
<keyword evidence="3" id="KW-1185">Reference proteome</keyword>
<sequence>MIKRQPVSLLIRFESTSSIMLILVAVVLLAVGASQAQMNQTCCPPSFSALGYHGLLGIEFDYYYSHLTRDTLTVDRHGDLVILGESLTGRIYTRKLAGDTCTYREIPQFKNMSNCVSAAMHFAGAVSLDGQIFYEWHEEHVPNLDAMAFVDEACLTKILYTSLHGIPVVSQVLFNHVPNANVDIISRFDKTDCVAEGKDVSVEV</sequence>
<accession>A0A433T0H1</accession>
<evidence type="ECO:0008006" key="4">
    <source>
        <dbReference type="Google" id="ProtNLM"/>
    </source>
</evidence>
<name>A0A433T0H1_ELYCH</name>
<feature type="signal peptide" evidence="1">
    <location>
        <begin position="1"/>
        <end position="36"/>
    </location>
</feature>
<comment type="caution">
    <text evidence="2">The sequence shown here is derived from an EMBL/GenBank/DDBJ whole genome shotgun (WGS) entry which is preliminary data.</text>
</comment>
<proteinExistence type="predicted"/>
<gene>
    <name evidence="2" type="ORF">EGW08_017195</name>
</gene>
<organism evidence="2 3">
    <name type="scientific">Elysia chlorotica</name>
    <name type="common">Eastern emerald elysia</name>
    <name type="synonym">Sea slug</name>
    <dbReference type="NCBI Taxonomy" id="188477"/>
    <lineage>
        <taxon>Eukaryota</taxon>
        <taxon>Metazoa</taxon>
        <taxon>Spiralia</taxon>
        <taxon>Lophotrochozoa</taxon>
        <taxon>Mollusca</taxon>
        <taxon>Gastropoda</taxon>
        <taxon>Heterobranchia</taxon>
        <taxon>Euthyneura</taxon>
        <taxon>Panpulmonata</taxon>
        <taxon>Sacoglossa</taxon>
        <taxon>Placobranchoidea</taxon>
        <taxon>Plakobranchidae</taxon>
        <taxon>Elysia</taxon>
    </lineage>
</organism>